<name>A0ABT6XJ78_9GAMM</name>
<dbReference type="EMBL" id="JASGBI010000001">
    <property type="protein sequence ID" value="MDI9240224.1"/>
    <property type="molecule type" value="Genomic_DNA"/>
</dbReference>
<comment type="caution">
    <text evidence="2">The sequence shown here is derived from an EMBL/GenBank/DDBJ whole genome shotgun (WGS) entry which is preliminary data.</text>
</comment>
<evidence type="ECO:0000313" key="2">
    <source>
        <dbReference type="EMBL" id="MDI9240224.1"/>
    </source>
</evidence>
<feature type="signal peptide" evidence="1">
    <location>
        <begin position="1"/>
        <end position="20"/>
    </location>
</feature>
<feature type="chain" id="PRO_5045802039" evidence="1">
    <location>
        <begin position="21"/>
        <end position="171"/>
    </location>
</feature>
<keyword evidence="1" id="KW-0732">Signal</keyword>
<organism evidence="2 3">
    <name type="scientific">Lysobacter stagni</name>
    <dbReference type="NCBI Taxonomy" id="3045172"/>
    <lineage>
        <taxon>Bacteria</taxon>
        <taxon>Pseudomonadati</taxon>
        <taxon>Pseudomonadota</taxon>
        <taxon>Gammaproteobacteria</taxon>
        <taxon>Lysobacterales</taxon>
        <taxon>Lysobacteraceae</taxon>
        <taxon>Lysobacter</taxon>
    </lineage>
</organism>
<sequence length="171" mass="18602">MHRTLPLLSVLLAFATGAAAADDGAIGYRPSKIVMLQPDWLIGQRVDVQPLAETIRAVQAAASFYRVEGKPDEWVNTCSIFLVLRPQSHLRTWSVCNDEDAPDLDTLIASSLPAESVADVREGSVILQLSAQDAPSGPQVGTLPLAWQHALQGRRDAPLEAEQLVNQIWPM</sequence>
<reference evidence="2 3" key="1">
    <citation type="submission" date="2023-05" db="EMBL/GenBank/DDBJ databases">
        <title>Lysobacter sp. strain LF1 Genome sequencing and assembly.</title>
        <authorList>
            <person name="Jung Y."/>
        </authorList>
    </citation>
    <scope>NUCLEOTIDE SEQUENCE [LARGE SCALE GENOMIC DNA]</scope>
    <source>
        <strain evidence="2 3">LF1</strain>
    </source>
</reference>
<protein>
    <submittedName>
        <fullName evidence="2">Uncharacterized protein</fullName>
    </submittedName>
</protein>
<dbReference type="RefSeq" id="WP_283213574.1">
    <property type="nucleotide sequence ID" value="NZ_JASGBI010000001.1"/>
</dbReference>
<gene>
    <name evidence="2" type="ORF">QLQ15_15040</name>
</gene>
<dbReference type="Proteomes" id="UP001321580">
    <property type="component" value="Unassembled WGS sequence"/>
</dbReference>
<evidence type="ECO:0000256" key="1">
    <source>
        <dbReference type="SAM" id="SignalP"/>
    </source>
</evidence>
<evidence type="ECO:0000313" key="3">
    <source>
        <dbReference type="Proteomes" id="UP001321580"/>
    </source>
</evidence>
<proteinExistence type="predicted"/>
<accession>A0ABT6XJ78</accession>
<keyword evidence="3" id="KW-1185">Reference proteome</keyword>